<keyword evidence="3" id="KW-1185">Reference proteome</keyword>
<keyword evidence="2" id="KW-0449">Lipoprotein</keyword>
<dbReference type="PROSITE" id="PS51257">
    <property type="entry name" value="PROKAR_LIPOPROTEIN"/>
    <property type="match status" value="1"/>
</dbReference>
<dbReference type="GeneID" id="47723938"/>
<proteinExistence type="predicted"/>
<reference evidence="2 3" key="1">
    <citation type="submission" date="2016-11" db="EMBL/GenBank/DDBJ databases">
        <authorList>
            <person name="Jaros S."/>
            <person name="Januszkiewicz K."/>
            <person name="Wedrychowicz H."/>
        </authorList>
    </citation>
    <scope>NUCLEOTIDE SEQUENCE [LARGE SCALE GENOMIC DNA]</scope>
    <source>
        <strain evidence="2">NCIMB 2154T</strain>
    </source>
</reference>
<dbReference type="RefSeq" id="WP_100211617.1">
    <property type="nucleotide sequence ID" value="NZ_CP138495.1"/>
</dbReference>
<feature type="signal peptide" evidence="1">
    <location>
        <begin position="1"/>
        <end position="21"/>
    </location>
</feature>
<evidence type="ECO:0000256" key="1">
    <source>
        <dbReference type="SAM" id="SignalP"/>
    </source>
</evidence>
<gene>
    <name evidence="2" type="ORF">MARIT_2470</name>
</gene>
<accession>A0A2H1EBV5</accession>
<dbReference type="AlphaFoldDB" id="A0A2H1EBV5"/>
<evidence type="ECO:0000313" key="3">
    <source>
        <dbReference type="Proteomes" id="UP000231564"/>
    </source>
</evidence>
<dbReference type="EMBL" id="LT634361">
    <property type="protein sequence ID" value="SFZ84028.1"/>
    <property type="molecule type" value="Genomic_DNA"/>
</dbReference>
<name>A0A2H1EBV5_9FLAO</name>
<dbReference type="Proteomes" id="UP000231564">
    <property type="component" value="Chromosome MARIT"/>
</dbReference>
<sequence>MKSRLKLAVFTASMLAIVSCSNDNSFQQEEAINASNFDKVNYYSSRGVMSPLTDGEALFILKNKEALLTSQTPQSDKAADAAADIITLLKGKAKSTTVLTENQINEANNVLKKLITTNADPNATSIATEIVNNNLLHQQSNRPANMELFNVANRKFLESIYKSGIASSYQRTGVLAAQAGGATANQIEEKKQEWIENRIFFYVKGLYVEYKEDFIKNNPWADQQVTEYEFKNEFKGTEEEKEVVRLLAENDLKRYKSFLNGKSGAKRAAKLNATSKKTKDDAKAFIQTLPKDHFLIRLAEIAIPREKYQEGAITAQYVYGGKKQNEGDIIKDYIQLVGESDAELLRFWTNSQIGWEQDLSEFRAMRRKEKVTAADIDIFIGSDKKSQTQRDDENNWKPLVAYILDKNSIQ</sequence>
<evidence type="ECO:0000313" key="2">
    <source>
        <dbReference type="EMBL" id="SFZ84028.1"/>
    </source>
</evidence>
<dbReference type="KEGG" id="tmar:MARIT_2470"/>
<keyword evidence="1" id="KW-0732">Signal</keyword>
<protein>
    <submittedName>
        <fullName evidence="2">Probable lipoprotein</fullName>
    </submittedName>
</protein>
<feature type="chain" id="PRO_5013957375" evidence="1">
    <location>
        <begin position="22"/>
        <end position="410"/>
    </location>
</feature>
<organism evidence="2 3">
    <name type="scientific">Tenacibaculum maritimum NCIMB 2154</name>
    <dbReference type="NCBI Taxonomy" id="1349785"/>
    <lineage>
        <taxon>Bacteria</taxon>
        <taxon>Pseudomonadati</taxon>
        <taxon>Bacteroidota</taxon>
        <taxon>Flavobacteriia</taxon>
        <taxon>Flavobacteriales</taxon>
        <taxon>Flavobacteriaceae</taxon>
        <taxon>Tenacibaculum</taxon>
    </lineage>
</organism>